<organism evidence="1 2">
    <name type="scientific">Caerostris extrusa</name>
    <name type="common">Bark spider</name>
    <name type="synonym">Caerostris bankana</name>
    <dbReference type="NCBI Taxonomy" id="172846"/>
    <lineage>
        <taxon>Eukaryota</taxon>
        <taxon>Metazoa</taxon>
        <taxon>Ecdysozoa</taxon>
        <taxon>Arthropoda</taxon>
        <taxon>Chelicerata</taxon>
        <taxon>Arachnida</taxon>
        <taxon>Araneae</taxon>
        <taxon>Araneomorphae</taxon>
        <taxon>Entelegynae</taxon>
        <taxon>Araneoidea</taxon>
        <taxon>Araneidae</taxon>
        <taxon>Caerostris</taxon>
    </lineage>
</organism>
<comment type="caution">
    <text evidence="1">The sequence shown here is derived from an EMBL/GenBank/DDBJ whole genome shotgun (WGS) entry which is preliminary data.</text>
</comment>
<dbReference type="Proteomes" id="UP001054945">
    <property type="component" value="Unassembled WGS sequence"/>
</dbReference>
<name>A0AAV4XGJ8_CAEEX</name>
<accession>A0AAV4XGJ8</accession>
<proteinExistence type="predicted"/>
<protein>
    <submittedName>
        <fullName evidence="1">Uncharacterized protein</fullName>
    </submittedName>
</protein>
<reference evidence="1 2" key="1">
    <citation type="submission" date="2021-06" db="EMBL/GenBank/DDBJ databases">
        <title>Caerostris extrusa draft genome.</title>
        <authorList>
            <person name="Kono N."/>
            <person name="Arakawa K."/>
        </authorList>
    </citation>
    <scope>NUCLEOTIDE SEQUENCE [LARGE SCALE GENOMIC DNA]</scope>
</reference>
<keyword evidence="2" id="KW-1185">Reference proteome</keyword>
<dbReference type="AlphaFoldDB" id="A0AAV4XGJ8"/>
<dbReference type="EMBL" id="BPLR01017639">
    <property type="protein sequence ID" value="GIY93194.1"/>
    <property type="molecule type" value="Genomic_DNA"/>
</dbReference>
<sequence>MTQLQPIVKLFPGDSSPISTFRKMCHKESVCQIIREKHFPSNTAKILVSMSSSCANTAWTIVTWLTLHSNWLNPHIWENK</sequence>
<evidence type="ECO:0000313" key="1">
    <source>
        <dbReference type="EMBL" id="GIY93194.1"/>
    </source>
</evidence>
<gene>
    <name evidence="1" type="ORF">CEXT_359011</name>
</gene>
<evidence type="ECO:0000313" key="2">
    <source>
        <dbReference type="Proteomes" id="UP001054945"/>
    </source>
</evidence>